<dbReference type="Pfam" id="PF13556">
    <property type="entry name" value="HTH_30"/>
    <property type="match status" value="1"/>
</dbReference>
<keyword evidence="6" id="KW-1185">Reference proteome</keyword>
<name>A0ABY5PGK1_9ACTN</name>
<dbReference type="InterPro" id="IPR041522">
    <property type="entry name" value="CdaR_GGDEF"/>
</dbReference>
<feature type="domain" description="RsbT co-antagonist protein RsbRD N-terminal" evidence="3">
    <location>
        <begin position="21"/>
        <end position="165"/>
    </location>
</feature>
<feature type="domain" description="PucR C-terminal helix-turn-helix" evidence="2">
    <location>
        <begin position="325"/>
        <end position="379"/>
    </location>
</feature>
<dbReference type="InterPro" id="IPR051448">
    <property type="entry name" value="CdaR-like_regulators"/>
</dbReference>
<dbReference type="Pfam" id="PF17853">
    <property type="entry name" value="GGDEF_2"/>
    <property type="match status" value="1"/>
</dbReference>
<proteinExistence type="inferred from homology"/>
<organism evidence="5 6">
    <name type="scientific">Svornostia abyssi</name>
    <dbReference type="NCBI Taxonomy" id="2898438"/>
    <lineage>
        <taxon>Bacteria</taxon>
        <taxon>Bacillati</taxon>
        <taxon>Actinomycetota</taxon>
        <taxon>Thermoleophilia</taxon>
        <taxon>Solirubrobacterales</taxon>
        <taxon>Baekduiaceae</taxon>
        <taxon>Svornostia</taxon>
    </lineage>
</organism>
<dbReference type="InterPro" id="IPR042070">
    <property type="entry name" value="PucR_C-HTH_sf"/>
</dbReference>
<dbReference type="RefSeq" id="WP_353864142.1">
    <property type="nucleotide sequence ID" value="NZ_CP088295.1"/>
</dbReference>
<gene>
    <name evidence="5" type="ORF">LRS13_23715</name>
</gene>
<evidence type="ECO:0000313" key="6">
    <source>
        <dbReference type="Proteomes" id="UP001058860"/>
    </source>
</evidence>
<dbReference type="EMBL" id="CP088295">
    <property type="protein sequence ID" value="UUY03640.1"/>
    <property type="molecule type" value="Genomic_DNA"/>
</dbReference>
<evidence type="ECO:0000313" key="5">
    <source>
        <dbReference type="EMBL" id="UUY03640.1"/>
    </source>
</evidence>
<evidence type="ECO:0000256" key="1">
    <source>
        <dbReference type="ARBA" id="ARBA00006754"/>
    </source>
</evidence>
<dbReference type="Proteomes" id="UP001058860">
    <property type="component" value="Chromosome"/>
</dbReference>
<evidence type="ECO:0000259" key="3">
    <source>
        <dbReference type="Pfam" id="PF14361"/>
    </source>
</evidence>
<dbReference type="Gene3D" id="1.10.10.2840">
    <property type="entry name" value="PucR C-terminal helix-turn-helix domain"/>
    <property type="match status" value="1"/>
</dbReference>
<dbReference type="Pfam" id="PF14361">
    <property type="entry name" value="RsbRD_N"/>
    <property type="match status" value="1"/>
</dbReference>
<dbReference type="PANTHER" id="PTHR33744:SF1">
    <property type="entry name" value="DNA-BINDING TRANSCRIPTIONAL ACTIVATOR ADER"/>
    <property type="match status" value="1"/>
</dbReference>
<dbReference type="InterPro" id="IPR025751">
    <property type="entry name" value="RsbRD_N_dom"/>
</dbReference>
<dbReference type="PANTHER" id="PTHR33744">
    <property type="entry name" value="CARBOHYDRATE DIACID REGULATOR"/>
    <property type="match status" value="1"/>
</dbReference>
<feature type="domain" description="CdaR GGDEF-like" evidence="4">
    <location>
        <begin position="178"/>
        <end position="275"/>
    </location>
</feature>
<protein>
    <submittedName>
        <fullName evidence="5">Helix-turn-helix domain-containing protein</fullName>
    </submittedName>
</protein>
<comment type="similarity">
    <text evidence="1">Belongs to the CdaR family.</text>
</comment>
<evidence type="ECO:0000259" key="2">
    <source>
        <dbReference type="Pfam" id="PF13556"/>
    </source>
</evidence>
<accession>A0ABY5PGK1</accession>
<dbReference type="InterPro" id="IPR025736">
    <property type="entry name" value="PucR_C-HTH_dom"/>
</dbReference>
<reference evidence="6" key="1">
    <citation type="submission" date="2021-11" db="EMBL/GenBank/DDBJ databases">
        <title>Cultivation dependent microbiological survey of springs from the worlds oldest radium mine currently devoted to the extraction of radon-saturated water.</title>
        <authorList>
            <person name="Kapinusova G."/>
            <person name="Smrhova T."/>
            <person name="Strejcek M."/>
            <person name="Suman J."/>
            <person name="Jani K."/>
            <person name="Pajer P."/>
            <person name="Uhlik O."/>
        </authorList>
    </citation>
    <scope>NUCLEOTIDE SEQUENCE [LARGE SCALE GENOMIC DNA]</scope>
    <source>
        <strain evidence="6">J379</strain>
    </source>
</reference>
<evidence type="ECO:0000259" key="4">
    <source>
        <dbReference type="Pfam" id="PF17853"/>
    </source>
</evidence>
<sequence length="389" mass="41284">MNAVNSWQDAVLAGGQDVGIDGLAEIVVNAMVDELPVLQDDPDLVEGARSSSAANIAVVVEMAEGTVSLGDLEPPPQASAFARELARRNVPVADLGHAYRVAQRSLWRWALDEVHSRVDDPLIVAKAVEELADAVFATGDVFITSVMQRYALERDRWLRSAEAVRAATVQELLHGGPVDVAAASKRLRYELRQEHEGYVVWAEGDSALPEAAAAAVGGPRALVVPMGVGVVAGWAPAGTIDPSAAGTASVALGSPGGGVAGFRTTHHEAMEARRVAKLLHCSATPTRYDEIALLGLLTQDLAQAQMFAERRLGPLIGDDDGTQRLAETLQTVLEERGSPRRAAKRLGVHENTVAKRLRTIESLIGEKADGPPAELLAALLIRDALRARS</sequence>